<dbReference type="eggNOG" id="COG3391">
    <property type="taxonomic scope" value="Bacteria"/>
</dbReference>
<dbReference type="InterPro" id="IPR007312">
    <property type="entry name" value="Phosphoesterase"/>
</dbReference>
<feature type="signal peptide" evidence="4">
    <location>
        <begin position="1"/>
        <end position="21"/>
    </location>
</feature>
<name>A6GD23_9BACT</name>
<dbReference type="Proteomes" id="UP000005801">
    <property type="component" value="Unassembled WGS sequence"/>
</dbReference>
<feature type="coiled-coil region" evidence="2">
    <location>
        <begin position="851"/>
        <end position="878"/>
    </location>
</feature>
<dbReference type="Pfam" id="PF04185">
    <property type="entry name" value="Phosphoesterase"/>
    <property type="match status" value="1"/>
</dbReference>
<dbReference type="SUPFAM" id="SSF53649">
    <property type="entry name" value="Alkaline phosphatase-like"/>
    <property type="match status" value="1"/>
</dbReference>
<sequence>MRRATLPASFVVLGLSLAACADDTPSTDDEIGTTSTPPDMGAADTDPTQTGTETATDTDTDTGETGVEDCVADPPPEAMLRMGPNQTEDGEVILAAGGHRIAYAGPHALLPGFPADVVVHPFADVAYVTSTPRKDRRLLVVDLEFNEVIQDIDRDNAFYGLELSADGSRLYSSSGGDDIVEVYDVGMDGLLTKAADLPCSDYPSGLALSPDGNTLWAGQWRGEGSGTNKTSTLFEFDTQSLSEVRQIELPLWAWDVVHLPSRQELYVSAIDDEGIAVVDLVTGTVAEVLDLTLSPAGLAVGEDDERVYAAVAGTDLVVAIDAETRAVTAEAAVGELLDEEGDPYRFSNVNAVTYDAVSDRLYATRGADNAVSVLDGSSLEVLGAFPAGWWPTDVALTSTLDRLVVVDGKGGWYGPNAGEGIKDQMTGSISVVDLEDGFDLDGLTDQAQANFRRPGEVFPFTCELDNFPIPSKPGDVSPIEHVILIVKENKTFDCIFADSDIPDIDTDASELRWGYDYTPNTHELGKAFALSDNFYSEAEVSDTGHLWLTGGHLSEYAQRTWIESYSGEDFQGYQLLEAAGPGDYFVHLIDEGVDFTVYGEVVGTLSASKEGNGAVFEHIDGGFPGGPYLNYSVKDEDKAQYVADKISGGTLKPFTYLLLPNDHTNGTSPGTPSPESMIADNDVAVGIVVDAVSKSEFWDKTAVIILQDDPQGCGDHVDAHRSYVVVASPWARRGHVSHVHAGFASVFATIDRILGVPPVGRRDAVAAPLWDFFTAVPDFAPYDHVPRIIPETNNDGTEPGWEASMAMDFSGPDRNPELGVVLEAYWQWRQGNMSKAEAEAMIADPKGYLGAQEWAELVEEAEEETEAFEEAKEAYEAYLGAKAKAAR</sequence>
<dbReference type="PANTHER" id="PTHR47197">
    <property type="entry name" value="PROTEIN NIRF"/>
    <property type="match status" value="1"/>
</dbReference>
<dbReference type="Gene3D" id="3.40.720.10">
    <property type="entry name" value="Alkaline Phosphatase, subunit A"/>
    <property type="match status" value="1"/>
</dbReference>
<keyword evidence="4" id="KW-0732">Signal</keyword>
<dbReference type="RefSeq" id="WP_006974614.1">
    <property type="nucleotide sequence ID" value="NZ_ABCS01000069.1"/>
</dbReference>
<dbReference type="AlphaFoldDB" id="A6GD23"/>
<protein>
    <recommendedName>
        <fullName evidence="7">Lipoprotein</fullName>
    </recommendedName>
</protein>
<evidence type="ECO:0000256" key="2">
    <source>
        <dbReference type="SAM" id="Coils"/>
    </source>
</evidence>
<dbReference type="PROSITE" id="PS51257">
    <property type="entry name" value="PROKAR_LIPOPROTEIN"/>
    <property type="match status" value="1"/>
</dbReference>
<dbReference type="GO" id="GO:0016788">
    <property type="term" value="F:hydrolase activity, acting on ester bonds"/>
    <property type="evidence" value="ECO:0007669"/>
    <property type="project" value="InterPro"/>
</dbReference>
<dbReference type="InterPro" id="IPR051200">
    <property type="entry name" value="Host-pathogen_enzymatic-act"/>
</dbReference>
<organism evidence="5 6">
    <name type="scientific">Plesiocystis pacifica SIR-1</name>
    <dbReference type="NCBI Taxonomy" id="391625"/>
    <lineage>
        <taxon>Bacteria</taxon>
        <taxon>Pseudomonadati</taxon>
        <taxon>Myxococcota</taxon>
        <taxon>Polyangia</taxon>
        <taxon>Nannocystales</taxon>
        <taxon>Nannocystaceae</taxon>
        <taxon>Plesiocystis</taxon>
    </lineage>
</organism>
<keyword evidence="1" id="KW-0378">Hydrolase</keyword>
<feature type="region of interest" description="Disordered" evidence="3">
    <location>
        <begin position="21"/>
        <end position="84"/>
    </location>
</feature>
<dbReference type="Gene3D" id="2.130.10.10">
    <property type="entry name" value="YVTN repeat-like/Quinoprotein amine dehydrogenase"/>
    <property type="match status" value="2"/>
</dbReference>
<accession>A6GD23</accession>
<dbReference type="InterPro" id="IPR011048">
    <property type="entry name" value="Haem_d1_sf"/>
</dbReference>
<keyword evidence="6" id="KW-1185">Reference proteome</keyword>
<dbReference type="InterPro" id="IPR015943">
    <property type="entry name" value="WD40/YVTN_repeat-like_dom_sf"/>
</dbReference>
<evidence type="ECO:0000256" key="3">
    <source>
        <dbReference type="SAM" id="MobiDB-lite"/>
    </source>
</evidence>
<comment type="caution">
    <text evidence="5">The sequence shown here is derived from an EMBL/GenBank/DDBJ whole genome shotgun (WGS) entry which is preliminary data.</text>
</comment>
<feature type="compositionally biased region" description="Low complexity" evidence="3">
    <location>
        <begin position="44"/>
        <end position="55"/>
    </location>
</feature>
<feature type="chain" id="PRO_5002697325" description="Lipoprotein" evidence="4">
    <location>
        <begin position="22"/>
        <end position="887"/>
    </location>
</feature>
<evidence type="ECO:0000313" key="5">
    <source>
        <dbReference type="EMBL" id="EDM76261.1"/>
    </source>
</evidence>
<evidence type="ECO:0000313" key="6">
    <source>
        <dbReference type="Proteomes" id="UP000005801"/>
    </source>
</evidence>
<dbReference type="InterPro" id="IPR017850">
    <property type="entry name" value="Alkaline_phosphatase_core_sf"/>
</dbReference>
<reference evidence="5 6" key="1">
    <citation type="submission" date="2007-06" db="EMBL/GenBank/DDBJ databases">
        <authorList>
            <person name="Shimkets L."/>
            <person name="Ferriera S."/>
            <person name="Johnson J."/>
            <person name="Kravitz S."/>
            <person name="Beeson K."/>
            <person name="Sutton G."/>
            <person name="Rogers Y.-H."/>
            <person name="Friedman R."/>
            <person name="Frazier M."/>
            <person name="Venter J.C."/>
        </authorList>
    </citation>
    <scope>NUCLEOTIDE SEQUENCE [LARGE SCALE GENOMIC DNA]</scope>
    <source>
        <strain evidence="5 6">SIR-1</strain>
    </source>
</reference>
<dbReference type="PANTHER" id="PTHR47197:SF3">
    <property type="entry name" value="DIHYDRO-HEME D1 DEHYDROGENASE"/>
    <property type="match status" value="1"/>
</dbReference>
<proteinExistence type="predicted"/>
<keyword evidence="2" id="KW-0175">Coiled coil</keyword>
<evidence type="ECO:0000256" key="4">
    <source>
        <dbReference type="SAM" id="SignalP"/>
    </source>
</evidence>
<evidence type="ECO:0008006" key="7">
    <source>
        <dbReference type="Google" id="ProtNLM"/>
    </source>
</evidence>
<dbReference type="EMBL" id="ABCS01000069">
    <property type="protein sequence ID" value="EDM76261.1"/>
    <property type="molecule type" value="Genomic_DNA"/>
</dbReference>
<feature type="compositionally biased region" description="Acidic residues" evidence="3">
    <location>
        <begin position="56"/>
        <end position="71"/>
    </location>
</feature>
<dbReference type="STRING" id="391625.PPSIR1_42336"/>
<evidence type="ECO:0000256" key="1">
    <source>
        <dbReference type="ARBA" id="ARBA00022801"/>
    </source>
</evidence>
<dbReference type="SUPFAM" id="SSF51004">
    <property type="entry name" value="C-terminal (heme d1) domain of cytochrome cd1-nitrite reductase"/>
    <property type="match status" value="1"/>
</dbReference>
<gene>
    <name evidence="5" type="ORF">PPSIR1_42336</name>
</gene>
<dbReference type="OrthoDB" id="145213at2"/>